<reference evidence="8 9" key="1">
    <citation type="submission" date="2018-04" db="EMBL/GenBank/DDBJ databases">
        <title>Genomic Encyclopedia of Type Strains, Phase III (KMG-III): the genomes of soil and plant-associated and newly described type strains.</title>
        <authorList>
            <person name="Whitman W."/>
        </authorList>
    </citation>
    <scope>NUCLEOTIDE SEQUENCE [LARGE SCALE GENOMIC DNA]</scope>
    <source>
        <strain evidence="8 9">KA25</strain>
    </source>
</reference>
<dbReference type="InterPro" id="IPR022761">
    <property type="entry name" value="Fumarate_lyase_N"/>
</dbReference>
<dbReference type="InterPro" id="IPR000362">
    <property type="entry name" value="Fumarate_lyase_fam"/>
</dbReference>
<dbReference type="InterPro" id="IPR009049">
    <property type="entry name" value="Argininosuccinate_lyase"/>
</dbReference>
<comment type="catalytic activity">
    <reaction evidence="1">
        <text>2-(N(omega)-L-arginino)succinate = fumarate + L-arginine</text>
        <dbReference type="Rhea" id="RHEA:24020"/>
        <dbReference type="ChEBI" id="CHEBI:29806"/>
        <dbReference type="ChEBI" id="CHEBI:32682"/>
        <dbReference type="ChEBI" id="CHEBI:57472"/>
        <dbReference type="EC" id="4.3.2.1"/>
    </reaction>
</comment>
<organism evidence="8 9">
    <name type="scientific">Cereibacter azotoformans</name>
    <dbReference type="NCBI Taxonomy" id="43057"/>
    <lineage>
        <taxon>Bacteria</taxon>
        <taxon>Pseudomonadati</taxon>
        <taxon>Pseudomonadota</taxon>
        <taxon>Alphaproteobacteria</taxon>
        <taxon>Rhodobacterales</taxon>
        <taxon>Paracoccaceae</taxon>
        <taxon>Cereibacter</taxon>
    </lineage>
</organism>
<dbReference type="PANTHER" id="PTHR43814:SF1">
    <property type="entry name" value="ARGININOSUCCINATE LYASE"/>
    <property type="match status" value="1"/>
</dbReference>
<evidence type="ECO:0000313" key="8">
    <source>
        <dbReference type="EMBL" id="PTR17797.1"/>
    </source>
</evidence>
<sequence>MGQTGATEQGIAFDRVNKWYGQMHVLQDVTFSVATGERIVVCGPSGSGKSTMIRCINRLEEHQSGTIRVGGVEVIPADCARDLLRGVATIRAEGPDAIDLDPQFEDSYFAFENRLGQIAGRGVAGWLHVGRSRNDIGATLDRMAVRETCLALLAEMEATRRACLEAAGRHVLTVMPGYTHLQPAQPITFGYYLANVAQGMEREHERLAAVLDRADACPLGSAALAGTSFPIDRDETAALLGFARPAVPGLDAVASRDFVTELLWAVTSAQVLFSRVAQDLYTFTTWEFGALSFPDRVAGTSSIMPQKKNMLPLEYFRAEAGRSIGALAGALSAVKGSNYSIGLDSVREGLADAWPAFARFRAALPLLRLILETATPDAEKLLQRCKANFSTATDLADGLVRDFGISFRDAHHVVGRAVQRVLATGGGAEDLTVEVLNAAAEDEIGRRFDLPEERLRRWMDPVEAVRARTVPGGTAPEVVTAMLARMEARLSADASAREARTAALAEAASRLAGRVAALRD</sequence>
<dbReference type="Gene3D" id="1.10.275.10">
    <property type="entry name" value="Fumarase/aspartase (N-terminal domain)"/>
    <property type="match status" value="1"/>
</dbReference>
<dbReference type="SUPFAM" id="SSF52540">
    <property type="entry name" value="P-loop containing nucleoside triphosphate hydrolases"/>
    <property type="match status" value="1"/>
</dbReference>
<dbReference type="Gene3D" id="1.20.200.10">
    <property type="entry name" value="Fumarase/aspartase (Central domain)"/>
    <property type="match status" value="1"/>
</dbReference>
<comment type="caution">
    <text evidence="8">The sequence shown here is derived from an EMBL/GenBank/DDBJ whole genome shotgun (WGS) entry which is preliminary data.</text>
</comment>
<evidence type="ECO:0000313" key="9">
    <source>
        <dbReference type="Proteomes" id="UP000244060"/>
    </source>
</evidence>
<dbReference type="SUPFAM" id="SSF48557">
    <property type="entry name" value="L-aspartase-like"/>
    <property type="match status" value="1"/>
</dbReference>
<keyword evidence="4" id="KW-0028">Amino-acid biosynthesis</keyword>
<evidence type="ECO:0000256" key="1">
    <source>
        <dbReference type="ARBA" id="ARBA00000985"/>
    </source>
</evidence>
<accession>A0A2T5K5T6</accession>
<dbReference type="RefSeq" id="WP_181318506.1">
    <property type="nucleotide sequence ID" value="NZ_CP090022.1"/>
</dbReference>
<dbReference type="Proteomes" id="UP000244060">
    <property type="component" value="Unassembled WGS sequence"/>
</dbReference>
<dbReference type="GO" id="GO:0016887">
    <property type="term" value="F:ATP hydrolysis activity"/>
    <property type="evidence" value="ECO:0007669"/>
    <property type="project" value="InterPro"/>
</dbReference>
<keyword evidence="5 8" id="KW-0456">Lyase</keyword>
<evidence type="ECO:0000256" key="4">
    <source>
        <dbReference type="ARBA" id="ARBA00022571"/>
    </source>
</evidence>
<dbReference type="Pfam" id="PF00206">
    <property type="entry name" value="Lyase_1"/>
    <property type="match status" value="1"/>
</dbReference>
<dbReference type="EC" id="4.3.2.1" evidence="3 6"/>
<dbReference type="AlphaFoldDB" id="A0A2T5K5T6"/>
<dbReference type="GO" id="GO:0042450">
    <property type="term" value="P:L-arginine biosynthetic process via ornithine"/>
    <property type="evidence" value="ECO:0007669"/>
    <property type="project" value="UniProtKB-UniRule"/>
</dbReference>
<evidence type="ECO:0000256" key="3">
    <source>
        <dbReference type="ARBA" id="ARBA00012338"/>
    </source>
</evidence>
<evidence type="ECO:0000256" key="2">
    <source>
        <dbReference type="ARBA" id="ARBA00004941"/>
    </source>
</evidence>
<dbReference type="PANTHER" id="PTHR43814">
    <property type="entry name" value="ARGININOSUCCINATE LYASE"/>
    <property type="match status" value="1"/>
</dbReference>
<evidence type="ECO:0000259" key="7">
    <source>
        <dbReference type="PROSITE" id="PS50893"/>
    </source>
</evidence>
<name>A0A2T5K5T6_9RHOB</name>
<evidence type="ECO:0000256" key="6">
    <source>
        <dbReference type="NCBIfam" id="TIGR00838"/>
    </source>
</evidence>
<feature type="domain" description="ABC transporter" evidence="7">
    <location>
        <begin position="11"/>
        <end position="276"/>
    </location>
</feature>
<dbReference type="InterPro" id="IPR008948">
    <property type="entry name" value="L-Aspartase-like"/>
</dbReference>
<gene>
    <name evidence="8" type="ORF">C8J28_11184</name>
</gene>
<dbReference type="Gene3D" id="1.10.40.30">
    <property type="entry name" value="Fumarase/aspartase (C-terminal domain)"/>
    <property type="match status" value="1"/>
</dbReference>
<dbReference type="EMBL" id="QAOT01000011">
    <property type="protein sequence ID" value="PTR17797.1"/>
    <property type="molecule type" value="Genomic_DNA"/>
</dbReference>
<dbReference type="GO" id="GO:0004056">
    <property type="term" value="F:argininosuccinate lyase activity"/>
    <property type="evidence" value="ECO:0007669"/>
    <property type="project" value="UniProtKB-UniRule"/>
</dbReference>
<dbReference type="PRINTS" id="PR00149">
    <property type="entry name" value="FUMRATELYASE"/>
</dbReference>
<dbReference type="Pfam" id="PF14698">
    <property type="entry name" value="ASL_C2"/>
    <property type="match status" value="1"/>
</dbReference>
<dbReference type="InterPro" id="IPR027417">
    <property type="entry name" value="P-loop_NTPase"/>
</dbReference>
<dbReference type="GO" id="GO:0005829">
    <property type="term" value="C:cytosol"/>
    <property type="evidence" value="ECO:0007669"/>
    <property type="project" value="TreeGrafter"/>
</dbReference>
<dbReference type="InterPro" id="IPR024083">
    <property type="entry name" value="Fumarase/histidase_N"/>
</dbReference>
<comment type="pathway">
    <text evidence="2">Amino-acid biosynthesis; L-arginine biosynthesis; L-arginine from L-ornithine and carbamoyl phosphate: step 3/3.</text>
</comment>
<keyword evidence="9" id="KW-1185">Reference proteome</keyword>
<keyword evidence="4" id="KW-0055">Arginine biosynthesis</keyword>
<dbReference type="UniPathway" id="UPA00068">
    <property type="reaction ID" value="UER00114"/>
</dbReference>
<proteinExistence type="predicted"/>
<dbReference type="PRINTS" id="PR00145">
    <property type="entry name" value="ARGSUCLYASE"/>
</dbReference>
<dbReference type="GO" id="GO:0005524">
    <property type="term" value="F:ATP binding"/>
    <property type="evidence" value="ECO:0007669"/>
    <property type="project" value="InterPro"/>
</dbReference>
<dbReference type="CDD" id="cd01359">
    <property type="entry name" value="Argininosuccinate_lyase"/>
    <property type="match status" value="1"/>
</dbReference>
<dbReference type="InterPro" id="IPR003439">
    <property type="entry name" value="ABC_transporter-like_ATP-bd"/>
</dbReference>
<dbReference type="InterPro" id="IPR029419">
    <property type="entry name" value="Arg_succ_lyase_C"/>
</dbReference>
<dbReference type="Gene3D" id="3.40.50.300">
    <property type="entry name" value="P-loop containing nucleotide triphosphate hydrolases"/>
    <property type="match status" value="1"/>
</dbReference>
<dbReference type="PROSITE" id="PS50893">
    <property type="entry name" value="ABC_TRANSPORTER_2"/>
    <property type="match status" value="1"/>
</dbReference>
<evidence type="ECO:0000256" key="5">
    <source>
        <dbReference type="ARBA" id="ARBA00023239"/>
    </source>
</evidence>
<protein>
    <recommendedName>
        <fullName evidence="3 6">Argininosuccinate lyase</fullName>
        <ecNumber evidence="3 6">4.3.2.1</ecNumber>
    </recommendedName>
</protein>
<dbReference type="NCBIfam" id="TIGR00838">
    <property type="entry name" value="argH"/>
    <property type="match status" value="1"/>
</dbReference>